<evidence type="ECO:0000256" key="1">
    <source>
        <dbReference type="ARBA" id="ARBA00008834"/>
    </source>
</evidence>
<gene>
    <name evidence="13" type="ORF">RDB_LOCUS17532</name>
</gene>
<dbReference type="InterPro" id="IPR006626">
    <property type="entry name" value="PbH1"/>
</dbReference>
<keyword evidence="8" id="KW-0961">Cell wall biogenesis/degradation</keyword>
<evidence type="ECO:0000256" key="3">
    <source>
        <dbReference type="ARBA" id="ARBA00022729"/>
    </source>
</evidence>
<keyword evidence="6" id="KW-1015">Disulfide bond</keyword>
<evidence type="ECO:0000256" key="7">
    <source>
        <dbReference type="ARBA" id="ARBA00023295"/>
    </source>
</evidence>
<sequence length="395" mass="40530">MISSLALFSLAPVVFASPARRCTGTISSLDDVSSAVECTTININSFTVPAGQTFSISAPTGATINLLGDVTFGYEEWAGPLFQLSGTDITFNGNGYTFDGQGDQYWDGLGSSGSTKPHPMMKIKSSVNGNGYTFDGQGDQYWDGLGSSGSTKPHPMMKIKSSGTFTNLIIKNSPQQCFSFGNDAALTVSKVTVDNSDGNSANSLSNGKPAGHNTDGFDVSVSDLTIEDSTVINQDDCLAINKGSNIIFQRNSCTGGHGISVGSITSGVTVSNVQILDNTVTNNAQGFRIKTDASATGSTVSGIYYSGNTATGCTDYGVIIDQSYPSTLGTPGTGVIISNVTFAGTNTVSVASGADEVEVNCGSGSCTGTWNWSGLEVSGGSAGSSDYSGITGFTV</sequence>
<comment type="catalytic activity">
    <reaction evidence="9">
        <text>(1,4-alpha-D-galacturonosyl)n+m + H2O = (1,4-alpha-D-galacturonosyl)n + (1,4-alpha-D-galacturonosyl)m.</text>
        <dbReference type="EC" id="3.2.1.15"/>
    </reaction>
</comment>
<feature type="chain" id="PRO_5034601473" description="endo-polygalacturonase" evidence="12">
    <location>
        <begin position="17"/>
        <end position="395"/>
    </location>
</feature>
<feature type="signal peptide" evidence="12">
    <location>
        <begin position="1"/>
        <end position="16"/>
    </location>
</feature>
<dbReference type="Pfam" id="PF00295">
    <property type="entry name" value="Glyco_hydro_28"/>
    <property type="match status" value="2"/>
</dbReference>
<protein>
    <recommendedName>
        <fullName evidence="2">endo-polygalacturonase</fullName>
        <ecNumber evidence="2">3.2.1.15</ecNumber>
    </recommendedName>
</protein>
<evidence type="ECO:0000256" key="12">
    <source>
        <dbReference type="SAM" id="SignalP"/>
    </source>
</evidence>
<dbReference type="GO" id="GO:0005576">
    <property type="term" value="C:extracellular region"/>
    <property type="evidence" value="ECO:0007669"/>
    <property type="project" value="TreeGrafter"/>
</dbReference>
<reference evidence="13" key="1">
    <citation type="submission" date="2021-01" db="EMBL/GenBank/DDBJ databases">
        <authorList>
            <person name="Kaushik A."/>
        </authorList>
    </citation>
    <scope>NUCLEOTIDE SEQUENCE</scope>
    <source>
        <strain evidence="13">AG4-RS23</strain>
    </source>
</reference>
<dbReference type="InterPro" id="IPR050434">
    <property type="entry name" value="Glycosyl_hydrlase_28"/>
</dbReference>
<dbReference type="InterPro" id="IPR012334">
    <property type="entry name" value="Pectin_lyas_fold"/>
</dbReference>
<dbReference type="InterPro" id="IPR000743">
    <property type="entry name" value="Glyco_hydro_28"/>
</dbReference>
<evidence type="ECO:0000256" key="11">
    <source>
        <dbReference type="RuleBase" id="RU361169"/>
    </source>
</evidence>
<dbReference type="AlphaFoldDB" id="A0A8H2XIT3"/>
<dbReference type="EMBL" id="CAJMWY010000258">
    <property type="protein sequence ID" value="CAE6424105.1"/>
    <property type="molecule type" value="Genomic_DNA"/>
</dbReference>
<evidence type="ECO:0000313" key="14">
    <source>
        <dbReference type="Proteomes" id="UP000663861"/>
    </source>
</evidence>
<feature type="active site" evidence="10">
    <location>
        <position position="257"/>
    </location>
</feature>
<dbReference type="SMART" id="SM00710">
    <property type="entry name" value="PbH1"/>
    <property type="match status" value="7"/>
</dbReference>
<dbReference type="InterPro" id="IPR011050">
    <property type="entry name" value="Pectin_lyase_fold/virulence"/>
</dbReference>
<keyword evidence="3 12" id="KW-0732">Signal</keyword>
<evidence type="ECO:0000256" key="8">
    <source>
        <dbReference type="ARBA" id="ARBA00023316"/>
    </source>
</evidence>
<dbReference type="Gene3D" id="2.160.20.10">
    <property type="entry name" value="Single-stranded right-handed beta-helix, Pectin lyase-like"/>
    <property type="match status" value="2"/>
</dbReference>
<keyword evidence="5 11" id="KW-0378">Hydrolase</keyword>
<keyword evidence="7 11" id="KW-0326">Glycosidase</keyword>
<comment type="similarity">
    <text evidence="1 11">Belongs to the glycosyl hydrolase 28 family.</text>
</comment>
<dbReference type="GO" id="GO:0071555">
    <property type="term" value="P:cell wall organization"/>
    <property type="evidence" value="ECO:0007669"/>
    <property type="project" value="UniProtKB-KW"/>
</dbReference>
<comment type="caution">
    <text evidence="13">The sequence shown here is derived from an EMBL/GenBank/DDBJ whole genome shotgun (WGS) entry which is preliminary data.</text>
</comment>
<evidence type="ECO:0000256" key="6">
    <source>
        <dbReference type="ARBA" id="ARBA00023157"/>
    </source>
</evidence>
<dbReference type="Proteomes" id="UP000663861">
    <property type="component" value="Unassembled WGS sequence"/>
</dbReference>
<dbReference type="PANTHER" id="PTHR31884:SF1">
    <property type="entry name" value="POLYGALACTURONASE"/>
    <property type="match status" value="1"/>
</dbReference>
<evidence type="ECO:0000256" key="10">
    <source>
        <dbReference type="PROSITE-ProRule" id="PRU10052"/>
    </source>
</evidence>
<organism evidence="13 14">
    <name type="scientific">Rhizoctonia solani</name>
    <dbReference type="NCBI Taxonomy" id="456999"/>
    <lineage>
        <taxon>Eukaryota</taxon>
        <taxon>Fungi</taxon>
        <taxon>Dikarya</taxon>
        <taxon>Basidiomycota</taxon>
        <taxon>Agaricomycotina</taxon>
        <taxon>Agaricomycetes</taxon>
        <taxon>Cantharellales</taxon>
        <taxon>Ceratobasidiaceae</taxon>
        <taxon>Rhizoctonia</taxon>
    </lineage>
</organism>
<dbReference type="GO" id="GO:0004650">
    <property type="term" value="F:polygalacturonase activity"/>
    <property type="evidence" value="ECO:0007669"/>
    <property type="project" value="UniProtKB-EC"/>
</dbReference>
<dbReference type="GO" id="GO:0045490">
    <property type="term" value="P:pectin catabolic process"/>
    <property type="evidence" value="ECO:0007669"/>
    <property type="project" value="TreeGrafter"/>
</dbReference>
<dbReference type="PROSITE" id="PS00502">
    <property type="entry name" value="POLYGALACTURONASE"/>
    <property type="match status" value="1"/>
</dbReference>
<dbReference type="PANTHER" id="PTHR31884">
    <property type="entry name" value="POLYGALACTURONASE"/>
    <property type="match status" value="1"/>
</dbReference>
<accession>A0A8H2XIT3</accession>
<dbReference type="SUPFAM" id="SSF51126">
    <property type="entry name" value="Pectin lyase-like"/>
    <property type="match status" value="2"/>
</dbReference>
<dbReference type="EC" id="3.2.1.15" evidence="2"/>
<evidence type="ECO:0000256" key="5">
    <source>
        <dbReference type="ARBA" id="ARBA00022801"/>
    </source>
</evidence>
<evidence type="ECO:0000313" key="13">
    <source>
        <dbReference type="EMBL" id="CAE6424105.1"/>
    </source>
</evidence>
<proteinExistence type="inferred from homology"/>
<keyword evidence="4" id="KW-0677">Repeat</keyword>
<name>A0A8H2XIT3_9AGAM</name>
<evidence type="ECO:0000256" key="9">
    <source>
        <dbReference type="ARBA" id="ARBA00034074"/>
    </source>
</evidence>
<evidence type="ECO:0000256" key="2">
    <source>
        <dbReference type="ARBA" id="ARBA00012736"/>
    </source>
</evidence>
<evidence type="ECO:0000256" key="4">
    <source>
        <dbReference type="ARBA" id="ARBA00022737"/>
    </source>
</evidence>